<evidence type="ECO:0000313" key="1">
    <source>
        <dbReference type="EMBL" id="XBH05324.1"/>
    </source>
</evidence>
<accession>A0AAU7CJ78</accession>
<reference evidence="1" key="1">
    <citation type="submission" date="2024-05" db="EMBL/GenBank/DDBJ databases">
        <title>Planctomycetes of the genus Singulisphaera possess chitinolytic capabilities.</title>
        <authorList>
            <person name="Ivanova A."/>
        </authorList>
    </citation>
    <scope>NUCLEOTIDE SEQUENCE</scope>
    <source>
        <strain evidence="1">Ch08T</strain>
    </source>
</reference>
<name>A0AAU7CJ78_9BACT</name>
<gene>
    <name evidence="1" type="ORF">V5E97_04710</name>
</gene>
<dbReference type="RefSeq" id="WP_406698140.1">
    <property type="nucleotide sequence ID" value="NZ_CP155447.1"/>
</dbReference>
<proteinExistence type="predicted"/>
<dbReference type="AlphaFoldDB" id="A0AAU7CJ78"/>
<sequence length="182" mass="20421">MADISINFHALPQELLSFLRQIAADFGLHIVALNYRPFDAHKVPHNQLDNYFTLDSPYRRFHLSLGEPVLPVKHELDFGDQNPNSLRLDVGTLNENGLEESWLSARTHSTTDIATWKKIARRLKGLTVEGATAFNPKTGLSGPSKKRRFTEGALKLVSAGTTMRSITGIHLIPFEDYKKPQS</sequence>
<organism evidence="1">
    <name type="scientific">Singulisphaera sp. Ch08</name>
    <dbReference type="NCBI Taxonomy" id="3120278"/>
    <lineage>
        <taxon>Bacteria</taxon>
        <taxon>Pseudomonadati</taxon>
        <taxon>Planctomycetota</taxon>
        <taxon>Planctomycetia</taxon>
        <taxon>Isosphaerales</taxon>
        <taxon>Isosphaeraceae</taxon>
        <taxon>Singulisphaera</taxon>
    </lineage>
</organism>
<dbReference type="EMBL" id="CP155447">
    <property type="protein sequence ID" value="XBH05324.1"/>
    <property type="molecule type" value="Genomic_DNA"/>
</dbReference>
<protein>
    <submittedName>
        <fullName evidence="1">Uncharacterized protein</fullName>
    </submittedName>
</protein>